<dbReference type="Proteomes" id="UP000649955">
    <property type="component" value="Unassembled WGS sequence"/>
</dbReference>
<protein>
    <submittedName>
        <fullName evidence="1">Uncharacterized protein</fullName>
    </submittedName>
</protein>
<dbReference type="EMBL" id="BNAW01000024">
    <property type="protein sequence ID" value="GHG25117.1"/>
    <property type="molecule type" value="Genomic_DNA"/>
</dbReference>
<evidence type="ECO:0000313" key="1">
    <source>
        <dbReference type="EMBL" id="GHG25117.1"/>
    </source>
</evidence>
<organism evidence="1 2">
    <name type="scientific">Amycolatopsis bullii</name>
    <dbReference type="NCBI Taxonomy" id="941987"/>
    <lineage>
        <taxon>Bacteria</taxon>
        <taxon>Bacillati</taxon>
        <taxon>Actinomycetota</taxon>
        <taxon>Actinomycetes</taxon>
        <taxon>Pseudonocardiales</taxon>
        <taxon>Pseudonocardiaceae</taxon>
        <taxon>Amycolatopsis</taxon>
    </lineage>
</organism>
<reference evidence="2" key="1">
    <citation type="journal article" date="2019" name="Int. J. Syst. Evol. Microbiol.">
        <title>The Global Catalogue of Microorganisms (GCM) 10K type strain sequencing project: providing services to taxonomists for standard genome sequencing and annotation.</title>
        <authorList>
            <consortium name="The Broad Institute Genomics Platform"/>
            <consortium name="The Broad Institute Genome Sequencing Center for Infectious Disease"/>
            <person name="Wu L."/>
            <person name="Ma J."/>
        </authorList>
    </citation>
    <scope>NUCLEOTIDE SEQUENCE [LARGE SCALE GENOMIC DNA]</scope>
    <source>
        <strain evidence="2">CGMCC 4.7680</strain>
    </source>
</reference>
<proteinExistence type="predicted"/>
<accession>A0ABQ3KNX7</accession>
<comment type="caution">
    <text evidence="1">The sequence shown here is derived from an EMBL/GenBank/DDBJ whole genome shotgun (WGS) entry which is preliminary data.</text>
</comment>
<gene>
    <name evidence="1" type="ORF">GCM10017567_50440</name>
</gene>
<sequence length="44" mass="4645">MTAIREPVNVTCTCTVPYRLDSALPCVVTGSFVVSRVAGTSEVD</sequence>
<name>A0ABQ3KNX7_9PSEU</name>
<evidence type="ECO:0000313" key="2">
    <source>
        <dbReference type="Proteomes" id="UP000649955"/>
    </source>
</evidence>
<keyword evidence="2" id="KW-1185">Reference proteome</keyword>